<reference evidence="1" key="1">
    <citation type="submission" date="2013-04" db="EMBL/GenBank/DDBJ databases">
        <authorList>
            <person name="Harkins D.M."/>
            <person name="Durkin A.S."/>
            <person name="Selengut J.D."/>
            <person name="Sanka R."/>
            <person name="DePew J."/>
            <person name="Purushe J."/>
            <person name="Ahmed A."/>
            <person name="van der Linden H."/>
            <person name="Goris M.G.A."/>
            <person name="Hartskeerl R.A."/>
            <person name="Vinetz J.M."/>
            <person name="Sutton G.G."/>
            <person name="Nelson W.C."/>
            <person name="Fouts D.E."/>
        </authorList>
    </citation>
    <scope>NUCLEOTIDE SEQUENCE [LARGE SCALE GENOMIC DNA]</scope>
    <source>
        <strain evidence="1">BUT 6</strain>
    </source>
</reference>
<dbReference type="OrthoDB" id="9796999at2"/>
<sequence>MSEKTKEIQTIPFRSQKEWEKWLKGNHSSVSGIWLKIAKKKSGIETVTYEEAIEIALCYGWIDGQKKPFDTEHWLQKFSPRVARSIWSKINRDKAEKLIASGKMKSAGLKAIENAKQNGSWEKAYESQGRITIPEDLKKALDKNKKAKAFFETLDSTNRYAILFRIHNVKKEETRMKRLRQFVEMLERNEKIHNKKS</sequence>
<organism evidence="1 2">
    <name type="scientific">Leptospira fainei serovar Hurstbridge str. BUT 6</name>
    <dbReference type="NCBI Taxonomy" id="1193011"/>
    <lineage>
        <taxon>Bacteria</taxon>
        <taxon>Pseudomonadati</taxon>
        <taxon>Spirochaetota</taxon>
        <taxon>Spirochaetia</taxon>
        <taxon>Leptospirales</taxon>
        <taxon>Leptospiraceae</taxon>
        <taxon>Leptospira</taxon>
    </lineage>
</organism>
<gene>
    <name evidence="1" type="ORF">LEP1GSC058_3914</name>
</gene>
<proteinExistence type="predicted"/>
<evidence type="ECO:0000313" key="2">
    <source>
        <dbReference type="Proteomes" id="UP000014540"/>
    </source>
</evidence>
<dbReference type="STRING" id="1193011.LEP1GSC058_3914"/>
<accession>S3UU11</accession>
<name>S3UU11_9LEPT</name>
<dbReference type="AlphaFoldDB" id="S3UU11"/>
<dbReference type="Pfam" id="PF13376">
    <property type="entry name" value="OmdA"/>
    <property type="match status" value="1"/>
</dbReference>
<protein>
    <submittedName>
        <fullName evidence="1">Bacteriocin-protection protein, YdeI/OmpD-associated family</fullName>
    </submittedName>
</protein>
<keyword evidence="2" id="KW-1185">Reference proteome</keyword>
<dbReference type="EMBL" id="AKWZ02000010">
    <property type="protein sequence ID" value="EPG73906.1"/>
    <property type="molecule type" value="Genomic_DNA"/>
</dbReference>
<evidence type="ECO:0000313" key="1">
    <source>
        <dbReference type="EMBL" id="EPG73906.1"/>
    </source>
</evidence>
<dbReference type="Proteomes" id="UP000014540">
    <property type="component" value="Unassembled WGS sequence"/>
</dbReference>
<dbReference type="RefSeq" id="WP_016550373.1">
    <property type="nucleotide sequence ID" value="NZ_AKWZ02000010.1"/>
</dbReference>
<comment type="caution">
    <text evidence="1">The sequence shown here is derived from an EMBL/GenBank/DDBJ whole genome shotgun (WGS) entry which is preliminary data.</text>
</comment>